<keyword evidence="2" id="KW-0808">Transferase</keyword>
<evidence type="ECO:0000313" key="2">
    <source>
        <dbReference type="EMBL" id="SHH81767.1"/>
    </source>
</evidence>
<keyword evidence="2" id="KW-0489">Methyltransferase</keyword>
<dbReference type="RefSeq" id="WP_073017136.1">
    <property type="nucleotide sequence ID" value="NZ_FQXU01000004.1"/>
</dbReference>
<dbReference type="InterPro" id="IPR029063">
    <property type="entry name" value="SAM-dependent_MTases_sf"/>
</dbReference>
<evidence type="ECO:0000259" key="1">
    <source>
        <dbReference type="Pfam" id="PF13649"/>
    </source>
</evidence>
<dbReference type="GO" id="GO:0032259">
    <property type="term" value="P:methylation"/>
    <property type="evidence" value="ECO:0007669"/>
    <property type="project" value="UniProtKB-KW"/>
</dbReference>
<gene>
    <name evidence="2" type="ORF">SAMN02745941_00898</name>
</gene>
<dbReference type="AlphaFoldDB" id="A0A1M5W2T9"/>
<evidence type="ECO:0000313" key="3">
    <source>
        <dbReference type="Proteomes" id="UP000184241"/>
    </source>
</evidence>
<reference evidence="2 3" key="1">
    <citation type="submission" date="2016-11" db="EMBL/GenBank/DDBJ databases">
        <authorList>
            <person name="Jaros S."/>
            <person name="Januszkiewicz K."/>
            <person name="Wedrychowicz H."/>
        </authorList>
    </citation>
    <scope>NUCLEOTIDE SEQUENCE [LARGE SCALE GENOMIC DNA]</scope>
    <source>
        <strain evidence="2 3">DSM 6191</strain>
    </source>
</reference>
<dbReference type="Pfam" id="PF13649">
    <property type="entry name" value="Methyltransf_25"/>
    <property type="match status" value="1"/>
</dbReference>
<accession>A0A1M5W2T9</accession>
<dbReference type="SUPFAM" id="SSF53335">
    <property type="entry name" value="S-adenosyl-L-methionine-dependent methyltransferases"/>
    <property type="match status" value="1"/>
</dbReference>
<sequence length="207" mass="24080">MKTLNKGILYDKMIQEKSDDELGLFDKYEETFVKIREKILSYKVKTIVDFGCGTGNLCGPLSEKLTIIGIDKNVEMIEVGKGKYPNMKFVESSIFDAPIIKQKADIAVSSYVLHGLNEKEQQQVLSNMLSISDNSRVILIDFMFENMHLKKEHKESFLRNDRDDLWEFIESKKFFIVEDLRKYIEQMGLMISFEHVGNFTWIAEINL</sequence>
<protein>
    <submittedName>
        <fullName evidence="2">Putative AdoMet-dependent methyltransferase</fullName>
    </submittedName>
</protein>
<proteinExistence type="predicted"/>
<name>A0A1M5W2T9_9CLOT</name>
<dbReference type="InterPro" id="IPR041698">
    <property type="entry name" value="Methyltransf_25"/>
</dbReference>
<dbReference type="Gene3D" id="3.40.50.150">
    <property type="entry name" value="Vaccinia Virus protein VP39"/>
    <property type="match status" value="1"/>
</dbReference>
<dbReference type="Proteomes" id="UP000184241">
    <property type="component" value="Unassembled WGS sequence"/>
</dbReference>
<feature type="domain" description="Methyltransferase" evidence="1">
    <location>
        <begin position="47"/>
        <end position="130"/>
    </location>
</feature>
<organism evidence="2 3">
    <name type="scientific">Clostridium intestinale DSM 6191</name>
    <dbReference type="NCBI Taxonomy" id="1121320"/>
    <lineage>
        <taxon>Bacteria</taxon>
        <taxon>Bacillati</taxon>
        <taxon>Bacillota</taxon>
        <taxon>Clostridia</taxon>
        <taxon>Eubacteriales</taxon>
        <taxon>Clostridiaceae</taxon>
        <taxon>Clostridium</taxon>
    </lineage>
</organism>
<dbReference type="EMBL" id="FQXU01000004">
    <property type="protein sequence ID" value="SHH81767.1"/>
    <property type="molecule type" value="Genomic_DNA"/>
</dbReference>
<dbReference type="GO" id="GO:0008168">
    <property type="term" value="F:methyltransferase activity"/>
    <property type="evidence" value="ECO:0007669"/>
    <property type="project" value="UniProtKB-KW"/>
</dbReference>
<dbReference type="CDD" id="cd02440">
    <property type="entry name" value="AdoMet_MTases"/>
    <property type="match status" value="1"/>
</dbReference>